<comment type="caution">
    <text evidence="3">The sequence shown here is derived from an EMBL/GenBank/DDBJ whole genome shotgun (WGS) entry which is preliminary data.</text>
</comment>
<accession>A0A0N1H3U8</accession>
<dbReference type="InterPro" id="IPR016031">
    <property type="entry name" value="Trp_RNA-bd_attenuator-like_dom"/>
</dbReference>
<comment type="subcellular location">
    <subcellularLocation>
        <location evidence="1">Mitochondrion</location>
    </subcellularLocation>
</comment>
<dbReference type="GeneID" id="28734831"/>
<dbReference type="RefSeq" id="XP_017996429.1">
    <property type="nucleotide sequence ID" value="XM_018142951.1"/>
</dbReference>
<organism evidence="3 4">
    <name type="scientific">Cyphellophora attinorum</name>
    <dbReference type="NCBI Taxonomy" id="1664694"/>
    <lineage>
        <taxon>Eukaryota</taxon>
        <taxon>Fungi</taxon>
        <taxon>Dikarya</taxon>
        <taxon>Ascomycota</taxon>
        <taxon>Pezizomycotina</taxon>
        <taxon>Eurotiomycetes</taxon>
        <taxon>Chaetothyriomycetidae</taxon>
        <taxon>Chaetothyriales</taxon>
        <taxon>Cyphellophoraceae</taxon>
        <taxon>Cyphellophora</taxon>
    </lineage>
</organism>
<proteinExistence type="inferred from homology"/>
<evidence type="ECO:0000313" key="3">
    <source>
        <dbReference type="EMBL" id="KPI36466.1"/>
    </source>
</evidence>
<dbReference type="EMBL" id="LFJN01000031">
    <property type="protein sequence ID" value="KPI36466.1"/>
    <property type="molecule type" value="Genomic_DNA"/>
</dbReference>
<dbReference type="PANTHER" id="PTHR43657:SF1">
    <property type="entry name" value="ALTERED INHERITANCE OF MITOCHONDRIA PROTEIN 24, MITOCHONDRIAL"/>
    <property type="match status" value="1"/>
</dbReference>
<dbReference type="GO" id="GO:0005739">
    <property type="term" value="C:mitochondrion"/>
    <property type="evidence" value="ECO:0007669"/>
    <property type="project" value="UniProtKB-SubCell"/>
</dbReference>
<dbReference type="Gene3D" id="3.60.160.10">
    <property type="entry name" value="Mitochondrial biogenesis AIM24"/>
    <property type="match status" value="1"/>
</dbReference>
<gene>
    <name evidence="3" type="ORF">AB675_2940</name>
</gene>
<dbReference type="AlphaFoldDB" id="A0A0N1H3U8"/>
<dbReference type="SUPFAM" id="SSF51219">
    <property type="entry name" value="TRAP-like"/>
    <property type="match status" value="1"/>
</dbReference>
<evidence type="ECO:0000313" key="4">
    <source>
        <dbReference type="Proteomes" id="UP000038010"/>
    </source>
</evidence>
<evidence type="ECO:0000256" key="1">
    <source>
        <dbReference type="RuleBase" id="RU363045"/>
    </source>
</evidence>
<dbReference type="NCBIfam" id="TIGR00266">
    <property type="entry name" value="TIGR00266 family protein"/>
    <property type="match status" value="1"/>
</dbReference>
<evidence type="ECO:0000256" key="2">
    <source>
        <dbReference type="SAM" id="MobiDB-lite"/>
    </source>
</evidence>
<comment type="similarity">
    <text evidence="1">Belongs to the AIM24 family.</text>
</comment>
<dbReference type="Proteomes" id="UP000038010">
    <property type="component" value="Unassembled WGS sequence"/>
</dbReference>
<name>A0A0N1H3U8_9EURO</name>
<dbReference type="InterPro" id="IPR002838">
    <property type="entry name" value="AIM24"/>
</dbReference>
<dbReference type="PANTHER" id="PTHR43657">
    <property type="entry name" value="TRYPTOPHAN RNA-BINDING ATTENUATOR PROTEIN-LIKE PROTEIN"/>
    <property type="match status" value="1"/>
</dbReference>
<dbReference type="STRING" id="1664694.A0A0N1H3U8"/>
<dbReference type="OrthoDB" id="1705416at2759"/>
<feature type="region of interest" description="Disordered" evidence="2">
    <location>
        <begin position="1"/>
        <end position="87"/>
    </location>
</feature>
<sequence>MSYQNQPYQQGQGQQYNQNNWGQQPQQHQQYGQQYNQHGYGQQQQPQQYGQQQYNAPPHSHSPQPQHNSMSHNTTPTKAADAGTFHGGSYKIDHRDTNSILTITLQPNAPVRSVSGAMIHMSASVVLTGKLKFSMKKMFITGGDMAESTYTGPGVVALAPTLPGDIFTLPIDGSGKWKVGKDAWLGCTQGVTRETKSQGIGKALFSGEDLFVYHVMGQGLAWLTSFGAVERLDLQPGEQHIVDNGHLVAWNCDYKIERAGGGSMTSMKTGEGLVCRFTGPGSVYFQTRNEQEFANWIRMVAPSGG</sequence>
<dbReference type="VEuPathDB" id="FungiDB:AB675_2940"/>
<dbReference type="SUPFAM" id="SSF81995">
    <property type="entry name" value="beta-sandwich domain of Sec23/24"/>
    <property type="match status" value="1"/>
</dbReference>
<keyword evidence="4" id="KW-1185">Reference proteome</keyword>
<dbReference type="Pfam" id="PF01987">
    <property type="entry name" value="AIM24"/>
    <property type="match status" value="1"/>
</dbReference>
<protein>
    <recommendedName>
        <fullName evidence="1">Altered inheritance of mitochondria protein 24, mitochondrial</fullName>
    </recommendedName>
</protein>
<dbReference type="InterPro" id="IPR036983">
    <property type="entry name" value="AIM24_sf"/>
</dbReference>
<keyword evidence="1" id="KW-0496">Mitochondrion</keyword>
<reference evidence="3 4" key="1">
    <citation type="submission" date="2015-06" db="EMBL/GenBank/DDBJ databases">
        <title>Draft genome of the ant-associated black yeast Phialophora attae CBS 131958.</title>
        <authorList>
            <person name="Moreno L.F."/>
            <person name="Stielow B.J."/>
            <person name="de Hoog S."/>
            <person name="Vicente V.A."/>
            <person name="Weiss V.A."/>
            <person name="de Vries M."/>
            <person name="Cruz L.M."/>
            <person name="Souza E.M."/>
        </authorList>
    </citation>
    <scope>NUCLEOTIDE SEQUENCE [LARGE SCALE GENOMIC DNA]</scope>
    <source>
        <strain evidence="3 4">CBS 131958</strain>
    </source>
</reference>
<feature type="compositionally biased region" description="Low complexity" evidence="2">
    <location>
        <begin position="1"/>
        <end position="72"/>
    </location>
</feature>